<evidence type="ECO:0000256" key="14">
    <source>
        <dbReference type="SAM" id="MobiDB-lite"/>
    </source>
</evidence>
<keyword evidence="7" id="KW-0965">Cell junction</keyword>
<keyword evidence="16" id="KW-1185">Reference proteome</keyword>
<keyword evidence="10 12" id="KW-0472">Membrane</keyword>
<evidence type="ECO:0000256" key="10">
    <source>
        <dbReference type="ARBA" id="ARBA00023136"/>
    </source>
</evidence>
<keyword evidence="11 12" id="KW-0407">Ion channel</keyword>
<dbReference type="PANTHER" id="PTHR11893">
    <property type="entry name" value="INNEXIN"/>
    <property type="match status" value="1"/>
</dbReference>
<feature type="coiled-coil region" evidence="13">
    <location>
        <begin position="160"/>
        <end position="187"/>
    </location>
</feature>
<dbReference type="Pfam" id="PF00876">
    <property type="entry name" value="Innexin"/>
    <property type="match status" value="1"/>
</dbReference>
<dbReference type="InterPro" id="IPR000990">
    <property type="entry name" value="Innexin"/>
</dbReference>
<dbReference type="PROSITE" id="PS51013">
    <property type="entry name" value="PANNEXIN"/>
    <property type="match status" value="1"/>
</dbReference>
<dbReference type="EMBL" id="JBFDAA010000006">
    <property type="protein sequence ID" value="KAL1131841.1"/>
    <property type="molecule type" value="Genomic_DNA"/>
</dbReference>
<dbReference type="GO" id="GO:0034220">
    <property type="term" value="P:monoatomic ion transmembrane transport"/>
    <property type="evidence" value="ECO:0007669"/>
    <property type="project" value="UniProtKB-KW"/>
</dbReference>
<dbReference type="AlphaFoldDB" id="A0ABD0YKZ2"/>
<evidence type="ECO:0000256" key="9">
    <source>
        <dbReference type="ARBA" id="ARBA00023065"/>
    </source>
</evidence>
<evidence type="ECO:0000256" key="3">
    <source>
        <dbReference type="ARBA" id="ARBA00022448"/>
    </source>
</evidence>
<keyword evidence="3 12" id="KW-0813">Transport</keyword>
<dbReference type="GO" id="GO:0005886">
    <property type="term" value="C:plasma membrane"/>
    <property type="evidence" value="ECO:0007669"/>
    <property type="project" value="UniProtKB-SubCell"/>
</dbReference>
<evidence type="ECO:0000256" key="6">
    <source>
        <dbReference type="ARBA" id="ARBA00022868"/>
    </source>
</evidence>
<dbReference type="PANTHER" id="PTHR11893:SF38">
    <property type="entry name" value="INNEXIN INX7"/>
    <property type="match status" value="1"/>
</dbReference>
<reference evidence="15 16" key="1">
    <citation type="submission" date="2024-07" db="EMBL/GenBank/DDBJ databases">
        <title>Chromosome-level genome assembly of the water stick insect Ranatra chinensis (Heteroptera: Nepidae).</title>
        <authorList>
            <person name="Liu X."/>
        </authorList>
    </citation>
    <scope>NUCLEOTIDE SEQUENCE [LARGE SCALE GENOMIC DNA]</scope>
    <source>
        <strain evidence="15">Cailab_2021Rc</strain>
        <tissue evidence="15">Muscle</tissue>
    </source>
</reference>
<evidence type="ECO:0000256" key="8">
    <source>
        <dbReference type="ARBA" id="ARBA00022989"/>
    </source>
</evidence>
<evidence type="ECO:0000313" key="16">
    <source>
        <dbReference type="Proteomes" id="UP001558652"/>
    </source>
</evidence>
<evidence type="ECO:0000256" key="11">
    <source>
        <dbReference type="ARBA" id="ARBA00023303"/>
    </source>
</evidence>
<accession>A0ABD0YKZ2</accession>
<evidence type="ECO:0000256" key="1">
    <source>
        <dbReference type="ARBA" id="ARBA00004610"/>
    </source>
</evidence>
<feature type="transmembrane region" description="Helical" evidence="12">
    <location>
        <begin position="282"/>
        <end position="306"/>
    </location>
</feature>
<keyword evidence="9 12" id="KW-0406">Ion transport</keyword>
<comment type="function">
    <text evidence="12">Structural component of the gap junctions.</text>
</comment>
<comment type="similarity">
    <text evidence="12">Belongs to the pannexin family.</text>
</comment>
<organism evidence="15 16">
    <name type="scientific">Ranatra chinensis</name>
    <dbReference type="NCBI Taxonomy" id="642074"/>
    <lineage>
        <taxon>Eukaryota</taxon>
        <taxon>Metazoa</taxon>
        <taxon>Ecdysozoa</taxon>
        <taxon>Arthropoda</taxon>
        <taxon>Hexapoda</taxon>
        <taxon>Insecta</taxon>
        <taxon>Pterygota</taxon>
        <taxon>Neoptera</taxon>
        <taxon>Paraneoptera</taxon>
        <taxon>Hemiptera</taxon>
        <taxon>Heteroptera</taxon>
        <taxon>Panheteroptera</taxon>
        <taxon>Nepomorpha</taxon>
        <taxon>Nepidae</taxon>
        <taxon>Ranatrinae</taxon>
        <taxon>Ranatra</taxon>
    </lineage>
</organism>
<keyword evidence="13" id="KW-0175">Coiled coil</keyword>
<feature type="transmembrane region" description="Helical" evidence="12">
    <location>
        <begin position="32"/>
        <end position="50"/>
    </location>
</feature>
<dbReference type="Proteomes" id="UP001558652">
    <property type="component" value="Unassembled WGS sequence"/>
</dbReference>
<name>A0ABD0YKZ2_9HEMI</name>
<keyword evidence="6" id="KW-0303">Gap junction</keyword>
<feature type="transmembrane region" description="Helical" evidence="12">
    <location>
        <begin position="110"/>
        <end position="132"/>
    </location>
</feature>
<evidence type="ECO:0000256" key="5">
    <source>
        <dbReference type="ARBA" id="ARBA00022692"/>
    </source>
</evidence>
<evidence type="ECO:0000256" key="13">
    <source>
        <dbReference type="SAM" id="Coils"/>
    </source>
</evidence>
<feature type="region of interest" description="Disordered" evidence="14">
    <location>
        <begin position="376"/>
        <end position="422"/>
    </location>
</feature>
<evidence type="ECO:0000256" key="4">
    <source>
        <dbReference type="ARBA" id="ARBA00022475"/>
    </source>
</evidence>
<comment type="subcellular location">
    <subcellularLocation>
        <location evidence="1">Cell junction</location>
        <location evidence="1">Gap junction</location>
    </subcellularLocation>
    <subcellularLocation>
        <location evidence="2 12">Cell membrane</location>
        <topology evidence="2 12">Multi-pass membrane protein</topology>
    </subcellularLocation>
</comment>
<comment type="caution">
    <text evidence="12">Lacks conserved residue(s) required for the propagation of feature annotation.</text>
</comment>
<protein>
    <recommendedName>
        <fullName evidence="12">Innexin</fullName>
    </recommendedName>
</protein>
<keyword evidence="5 12" id="KW-0812">Transmembrane</keyword>
<dbReference type="GO" id="GO:0005921">
    <property type="term" value="C:gap junction"/>
    <property type="evidence" value="ECO:0007669"/>
    <property type="project" value="UniProtKB-SubCell"/>
</dbReference>
<evidence type="ECO:0000256" key="2">
    <source>
        <dbReference type="ARBA" id="ARBA00004651"/>
    </source>
</evidence>
<keyword evidence="8 12" id="KW-1133">Transmembrane helix</keyword>
<proteinExistence type="inferred from homology"/>
<gene>
    <name evidence="12" type="primary">inx</name>
    <name evidence="15" type="ORF">AAG570_011452</name>
</gene>
<sequence length="422" mass="48792">MFVFSKDVTKVLSFKLKQVYVDNPIFRLHYRLTFCFLVVCTVLVCTRQYIGDHINCLAGSHLTNVINTYCFFMTTYTVTRHHNSSLVESGLIPHPGDKLEGEEGIRRHNYYQWVPFVLFGQALCFYFPHFLWKTFEKGRIKNLVAGLHSVWIVSGKDIDIDTKKIKVESEEKRLKKLEGLKKNLSALMLFRTNRSWAKDLCMCELLNAVNVALQIYLSDRFLGGQFFALGRQWLKAENTAPLLDEIFPKVTKCTFYKYGQSGTMQRHDALCIMALNIINEKIYCILWFWFLILFVITCLGLLWRLVTFFGHRVPSFNKFVWGQINPGPSVSRYTVKVLSRKFTFSDWLFFYYVGKNIDGKLFRILMSKLADEIDGTTPSTCSGSDPALSKEEPESRMIVPNHHKSSLLQADVPDYPGEESDC</sequence>
<comment type="caution">
    <text evidence="15">The sequence shown here is derived from an EMBL/GenBank/DDBJ whole genome shotgun (WGS) entry which is preliminary data.</text>
</comment>
<keyword evidence="4" id="KW-1003">Cell membrane</keyword>
<evidence type="ECO:0000256" key="12">
    <source>
        <dbReference type="RuleBase" id="RU010713"/>
    </source>
</evidence>
<evidence type="ECO:0000256" key="7">
    <source>
        <dbReference type="ARBA" id="ARBA00022949"/>
    </source>
</evidence>
<dbReference type="PRINTS" id="PR01262">
    <property type="entry name" value="INNEXIN"/>
</dbReference>
<evidence type="ECO:0000313" key="15">
    <source>
        <dbReference type="EMBL" id="KAL1131841.1"/>
    </source>
</evidence>